<evidence type="ECO:0000256" key="1">
    <source>
        <dbReference type="SAM" id="MobiDB-lite"/>
    </source>
</evidence>
<dbReference type="EMBL" id="HBGE01011637">
    <property type="protein sequence ID" value="CAD9099898.1"/>
    <property type="molecule type" value="Transcribed_RNA"/>
</dbReference>
<dbReference type="AlphaFoldDB" id="A0A7S1LDX4"/>
<organism evidence="2">
    <name type="scientific">Alexandrium catenella</name>
    <name type="common">Red tide dinoflagellate</name>
    <name type="synonym">Gonyaulax catenella</name>
    <dbReference type="NCBI Taxonomy" id="2925"/>
    <lineage>
        <taxon>Eukaryota</taxon>
        <taxon>Sar</taxon>
        <taxon>Alveolata</taxon>
        <taxon>Dinophyceae</taxon>
        <taxon>Gonyaulacales</taxon>
        <taxon>Pyrocystaceae</taxon>
        <taxon>Alexandrium</taxon>
    </lineage>
</organism>
<reference evidence="2" key="1">
    <citation type="submission" date="2021-01" db="EMBL/GenBank/DDBJ databases">
        <authorList>
            <person name="Corre E."/>
            <person name="Pelletier E."/>
            <person name="Niang G."/>
            <person name="Scheremetjew M."/>
            <person name="Finn R."/>
            <person name="Kale V."/>
            <person name="Holt S."/>
            <person name="Cochrane G."/>
            <person name="Meng A."/>
            <person name="Brown T."/>
            <person name="Cohen L."/>
        </authorList>
    </citation>
    <scope>NUCLEOTIDE SEQUENCE</scope>
    <source>
        <strain evidence="2">OF101</strain>
    </source>
</reference>
<name>A0A7S1LDX4_ALECA</name>
<sequence>MAVGPGAKPGEEEADVEGCSPLLPPAANQGREARHLRLPAPHGGRRGPQGRRPFVVSAAKAAAVLLAVAVVCIASRALAGHMHFHAGEAQGVAILAEENASAANGTNASAPTAWPHGTCSESWGDCLQSRCCVVPGQRCFRKNERYAQCRTACTLGLNDDDVNTAWWTSWRCEKWDMTEESNCAVDHHEDCRRSRCCKTRGHLCFVKDYSWAGCKSTCEEGAWKCTVL</sequence>
<gene>
    <name evidence="2" type="ORF">ACAT0790_LOCUS6840</name>
</gene>
<feature type="region of interest" description="Disordered" evidence="1">
    <location>
        <begin position="1"/>
        <end position="32"/>
    </location>
</feature>
<proteinExistence type="predicted"/>
<evidence type="ECO:0000313" key="2">
    <source>
        <dbReference type="EMBL" id="CAD9099898.1"/>
    </source>
</evidence>
<protein>
    <submittedName>
        <fullName evidence="2">Uncharacterized protein</fullName>
    </submittedName>
</protein>
<accession>A0A7S1LDX4</accession>